<proteinExistence type="predicted"/>
<dbReference type="EMBL" id="AZNH01000064">
    <property type="protein sequence ID" value="KID83235.1"/>
    <property type="molecule type" value="Genomic_DNA"/>
</dbReference>
<dbReference type="GO" id="GO:0003824">
    <property type="term" value="F:catalytic activity"/>
    <property type="evidence" value="ECO:0007669"/>
    <property type="project" value="InterPro"/>
</dbReference>
<dbReference type="GO" id="GO:0009116">
    <property type="term" value="P:nucleoside metabolic process"/>
    <property type="evidence" value="ECO:0007669"/>
    <property type="project" value="InterPro"/>
</dbReference>
<organism evidence="1 2">
    <name type="scientific">Metarhizium guizhouense (strain ARSEF 977)</name>
    <dbReference type="NCBI Taxonomy" id="1276136"/>
    <lineage>
        <taxon>Eukaryota</taxon>
        <taxon>Fungi</taxon>
        <taxon>Dikarya</taxon>
        <taxon>Ascomycota</taxon>
        <taxon>Pezizomycotina</taxon>
        <taxon>Sordariomycetes</taxon>
        <taxon>Hypocreomycetidae</taxon>
        <taxon>Hypocreales</taxon>
        <taxon>Clavicipitaceae</taxon>
        <taxon>Metarhizium</taxon>
    </lineage>
</organism>
<evidence type="ECO:0000313" key="1">
    <source>
        <dbReference type="EMBL" id="KID83235.1"/>
    </source>
</evidence>
<comment type="caution">
    <text evidence="1">The sequence shown here is derived from an EMBL/GenBank/DDBJ whole genome shotgun (WGS) entry which is preliminary data.</text>
</comment>
<dbReference type="HOGENOM" id="CLU_000288_34_12_1"/>
<gene>
    <name evidence="1" type="ORF">MGU_09516</name>
</gene>
<dbReference type="InterPro" id="IPR035994">
    <property type="entry name" value="Nucleoside_phosphorylase_sf"/>
</dbReference>
<dbReference type="Proteomes" id="UP000031192">
    <property type="component" value="Unassembled WGS sequence"/>
</dbReference>
<protein>
    <submittedName>
        <fullName evidence="1">Pfs, NACHT and Ankyrin domain protein</fullName>
    </submittedName>
</protein>
<dbReference type="PANTHER" id="PTHR46082">
    <property type="entry name" value="ATP/GTP-BINDING PROTEIN-RELATED"/>
    <property type="match status" value="1"/>
</dbReference>
<evidence type="ECO:0000313" key="2">
    <source>
        <dbReference type="Proteomes" id="UP000031192"/>
    </source>
</evidence>
<reference evidence="1 2" key="1">
    <citation type="journal article" date="2014" name="Proc. Natl. Acad. Sci. U.S.A.">
        <title>Trajectory and genomic determinants of fungal-pathogen speciation and host adaptation.</title>
        <authorList>
            <person name="Hu X."/>
            <person name="Xiao G."/>
            <person name="Zheng P."/>
            <person name="Shang Y."/>
            <person name="Su Y."/>
            <person name="Zhang X."/>
            <person name="Liu X."/>
            <person name="Zhan S."/>
            <person name="St Leger R.J."/>
            <person name="Wang C."/>
        </authorList>
    </citation>
    <scope>NUCLEOTIDE SEQUENCE [LARGE SCALE GENOMIC DNA]</scope>
    <source>
        <strain evidence="1 2">ARSEF 977</strain>
    </source>
</reference>
<dbReference type="PANTHER" id="PTHR46082:SF6">
    <property type="entry name" value="AAA+ ATPASE DOMAIN-CONTAINING PROTEIN-RELATED"/>
    <property type="match status" value="1"/>
</dbReference>
<sequence length="86" mass="9241">MTPPARDVYQIGWIYALSMEVAAAELTLDENFRILGEQDSTDTNSYTLGRVGRHYAVIAGLPGGQYGTTSATAVATNMMRTSVPAK</sequence>
<name>A0A0B4G943_METGA</name>
<dbReference type="AlphaFoldDB" id="A0A0B4G943"/>
<keyword evidence="2" id="KW-1185">Reference proteome</keyword>
<accession>A0A0B4G943</accession>
<dbReference type="InterPro" id="IPR053137">
    <property type="entry name" value="NLR-like"/>
</dbReference>
<dbReference type="Gene3D" id="3.40.50.1580">
    <property type="entry name" value="Nucleoside phosphorylase domain"/>
    <property type="match status" value="1"/>
</dbReference>